<comment type="caution">
    <text evidence="1">The sequence shown here is derived from an EMBL/GenBank/DDBJ whole genome shotgun (WGS) entry which is preliminary data.</text>
</comment>
<reference evidence="1 2" key="1">
    <citation type="submission" date="2021-06" db="EMBL/GenBank/DDBJ databases">
        <authorList>
            <person name="Kallberg Y."/>
            <person name="Tangrot J."/>
            <person name="Rosling A."/>
        </authorList>
    </citation>
    <scope>NUCLEOTIDE SEQUENCE [LARGE SCALE GENOMIC DNA]</scope>
    <source>
        <strain evidence="1 2">120-4 pot B 10/14</strain>
    </source>
</reference>
<proteinExistence type="predicted"/>
<organism evidence="1 2">
    <name type="scientific">Gigaspora margarita</name>
    <dbReference type="NCBI Taxonomy" id="4874"/>
    <lineage>
        <taxon>Eukaryota</taxon>
        <taxon>Fungi</taxon>
        <taxon>Fungi incertae sedis</taxon>
        <taxon>Mucoromycota</taxon>
        <taxon>Glomeromycotina</taxon>
        <taxon>Glomeromycetes</taxon>
        <taxon>Diversisporales</taxon>
        <taxon>Gigasporaceae</taxon>
        <taxon>Gigaspora</taxon>
    </lineage>
</organism>
<feature type="non-terminal residue" evidence="1">
    <location>
        <position position="59"/>
    </location>
</feature>
<keyword evidence="2" id="KW-1185">Reference proteome</keyword>
<gene>
    <name evidence="1" type="ORF">GMARGA_LOCUS40802</name>
</gene>
<sequence length="59" mass="6636">MSNTESIELHNIINNDKHLVNVDYFTDEKGDIESIESGIDTNTNSEIASLIINNLEKET</sequence>
<evidence type="ECO:0000313" key="2">
    <source>
        <dbReference type="Proteomes" id="UP000789901"/>
    </source>
</evidence>
<accession>A0ABN7XC20</accession>
<name>A0ABN7XC20_GIGMA</name>
<protein>
    <submittedName>
        <fullName evidence="1">14185_t:CDS:1</fullName>
    </submittedName>
</protein>
<dbReference type="EMBL" id="CAJVQB010106695">
    <property type="protein sequence ID" value="CAG8851557.1"/>
    <property type="molecule type" value="Genomic_DNA"/>
</dbReference>
<evidence type="ECO:0000313" key="1">
    <source>
        <dbReference type="EMBL" id="CAG8851557.1"/>
    </source>
</evidence>
<dbReference type="Proteomes" id="UP000789901">
    <property type="component" value="Unassembled WGS sequence"/>
</dbReference>